<comment type="caution">
    <text evidence="1">The sequence shown here is derived from an EMBL/GenBank/DDBJ whole genome shotgun (WGS) entry which is preliminary data.</text>
</comment>
<dbReference type="RefSeq" id="WP_220109175.1">
    <property type="nucleotide sequence ID" value="NZ_JAHZST010000004.1"/>
</dbReference>
<reference evidence="1 2" key="1">
    <citation type="submission" date="2021-07" db="EMBL/GenBank/DDBJ databases">
        <title>Shewanella sp. nov, isolated from SCS.</title>
        <authorList>
            <person name="Cao W.R."/>
        </authorList>
    </citation>
    <scope>NUCLEOTIDE SEQUENCE [LARGE SCALE GENOMIC DNA]</scope>
    <source>
        <strain evidence="1 2">NR704-98</strain>
    </source>
</reference>
<gene>
    <name evidence="1" type="ORF">K0625_07765</name>
</gene>
<evidence type="ECO:0000313" key="2">
    <source>
        <dbReference type="Proteomes" id="UP001195963"/>
    </source>
</evidence>
<proteinExistence type="predicted"/>
<dbReference type="Proteomes" id="UP001195963">
    <property type="component" value="Unassembled WGS sequence"/>
</dbReference>
<organism evidence="1 2">
    <name type="scientific">Shewanella nanhaiensis</name>
    <dbReference type="NCBI Taxonomy" id="2864872"/>
    <lineage>
        <taxon>Bacteria</taxon>
        <taxon>Pseudomonadati</taxon>
        <taxon>Pseudomonadota</taxon>
        <taxon>Gammaproteobacteria</taxon>
        <taxon>Alteromonadales</taxon>
        <taxon>Shewanellaceae</taxon>
        <taxon>Shewanella</taxon>
    </lineage>
</organism>
<accession>A0ABS7E1I2</accession>
<sequence length="99" mass="11371">MSGIDGTPWCALDDLQSYLEEIDSSHLLKYIKHSEDQYSLNKEEFDKQKTPSVRIQIACVFAILGEHSIAQEIHELRWGDLSSWGDKVTNGMLKKFMQP</sequence>
<keyword evidence="2" id="KW-1185">Reference proteome</keyword>
<evidence type="ECO:0000313" key="1">
    <source>
        <dbReference type="EMBL" id="MBW8183563.1"/>
    </source>
</evidence>
<name>A0ABS7E1I2_9GAMM</name>
<dbReference type="EMBL" id="JAHZST010000004">
    <property type="protein sequence ID" value="MBW8183563.1"/>
    <property type="molecule type" value="Genomic_DNA"/>
</dbReference>
<protein>
    <submittedName>
        <fullName evidence="1">Uncharacterized protein</fullName>
    </submittedName>
</protein>